<dbReference type="KEGG" id="nbr:O3I_028410"/>
<dbReference type="EMBL" id="CP003876">
    <property type="protein sequence ID" value="AFU03631.1"/>
    <property type="molecule type" value="Genomic_DNA"/>
</dbReference>
<gene>
    <name evidence="1" type="ORF">O3I_028410</name>
</gene>
<dbReference type="AlphaFoldDB" id="K0F837"/>
<dbReference type="HOGENOM" id="CLU_2618459_0_0_11"/>
<name>K0F837_NOCB7</name>
<protein>
    <submittedName>
        <fullName evidence="1">Uncharacterized protein</fullName>
    </submittedName>
</protein>
<reference evidence="1 2" key="1">
    <citation type="journal article" date="2012" name="J. Bacteriol.">
        <title>Complete genome sequence of Nocardia brasiliensis HUJEG-1.</title>
        <authorList>
            <person name="Vera-Cabrera L."/>
            <person name="Ortiz-Lopez R."/>
            <person name="Elizondo-Gonzalez R."/>
            <person name="Perez-Maya A.A."/>
            <person name="Ocampo-Candiani J."/>
        </authorList>
    </citation>
    <scope>NUCLEOTIDE SEQUENCE [LARGE SCALE GENOMIC DNA]</scope>
    <source>
        <strain evidence="2">ATCC 700358</strain>
    </source>
</reference>
<evidence type="ECO:0000313" key="1">
    <source>
        <dbReference type="EMBL" id="AFU03631.1"/>
    </source>
</evidence>
<dbReference type="Proteomes" id="UP000006304">
    <property type="component" value="Chromosome"/>
</dbReference>
<evidence type="ECO:0000313" key="2">
    <source>
        <dbReference type="Proteomes" id="UP000006304"/>
    </source>
</evidence>
<organism evidence="1 2">
    <name type="scientific">Nocardia brasiliensis (strain ATCC 700358 / HUJEG-1)</name>
    <dbReference type="NCBI Taxonomy" id="1133849"/>
    <lineage>
        <taxon>Bacteria</taxon>
        <taxon>Bacillati</taxon>
        <taxon>Actinomycetota</taxon>
        <taxon>Actinomycetes</taxon>
        <taxon>Mycobacteriales</taxon>
        <taxon>Nocardiaceae</taxon>
        <taxon>Nocardia</taxon>
    </lineage>
</organism>
<keyword evidence="2" id="KW-1185">Reference proteome</keyword>
<sequence>MTKRVLHVVTNVGYYDDPLSRVGTTEPTLELADQGIELDGSIVKALGINKISHQSRCRPQDLRYFIRSGSKCAVSSWP</sequence>
<dbReference type="RefSeq" id="WP_014986486.1">
    <property type="nucleotide sequence ID" value="NC_018681.1"/>
</dbReference>
<accession>K0F837</accession>
<proteinExistence type="predicted"/>